<dbReference type="AlphaFoldDB" id="A0A0F8ZWX5"/>
<accession>A0A0F8ZWX5</accession>
<feature type="non-terminal residue" evidence="1">
    <location>
        <position position="116"/>
    </location>
</feature>
<organism evidence="1">
    <name type="scientific">marine sediment metagenome</name>
    <dbReference type="NCBI Taxonomy" id="412755"/>
    <lineage>
        <taxon>unclassified sequences</taxon>
        <taxon>metagenomes</taxon>
        <taxon>ecological metagenomes</taxon>
    </lineage>
</organism>
<sequence>MNDKSITLDRCTERKCPHLTSYGYIPSHCKHPMWKTTEGGAKLLLDCFTEKAFREFCLTVRHPFYTDIGWVTEGGNSRPVNRINPELCKACVEFCKSGPISKVLGEHQDCCRSYKP</sequence>
<gene>
    <name evidence="1" type="ORF">LCGC14_2919220</name>
</gene>
<comment type="caution">
    <text evidence="1">The sequence shown here is derived from an EMBL/GenBank/DDBJ whole genome shotgun (WGS) entry which is preliminary data.</text>
</comment>
<evidence type="ECO:0000313" key="1">
    <source>
        <dbReference type="EMBL" id="KKK70909.1"/>
    </source>
</evidence>
<proteinExistence type="predicted"/>
<protein>
    <submittedName>
        <fullName evidence="1">Uncharacterized protein</fullName>
    </submittedName>
</protein>
<name>A0A0F8ZWX5_9ZZZZ</name>
<dbReference type="EMBL" id="LAZR01057969">
    <property type="protein sequence ID" value="KKK70909.1"/>
    <property type="molecule type" value="Genomic_DNA"/>
</dbReference>
<reference evidence="1" key="1">
    <citation type="journal article" date="2015" name="Nature">
        <title>Complex archaea that bridge the gap between prokaryotes and eukaryotes.</title>
        <authorList>
            <person name="Spang A."/>
            <person name="Saw J.H."/>
            <person name="Jorgensen S.L."/>
            <person name="Zaremba-Niedzwiedzka K."/>
            <person name="Martijn J."/>
            <person name="Lind A.E."/>
            <person name="van Eijk R."/>
            <person name="Schleper C."/>
            <person name="Guy L."/>
            <person name="Ettema T.J."/>
        </authorList>
    </citation>
    <scope>NUCLEOTIDE SEQUENCE</scope>
</reference>